<organism evidence="2">
    <name type="scientific">Oikopleura dioica</name>
    <name type="common">Tunicate</name>
    <dbReference type="NCBI Taxonomy" id="34765"/>
    <lineage>
        <taxon>Eukaryota</taxon>
        <taxon>Metazoa</taxon>
        <taxon>Chordata</taxon>
        <taxon>Tunicata</taxon>
        <taxon>Appendicularia</taxon>
        <taxon>Copelata</taxon>
        <taxon>Oikopleuridae</taxon>
        <taxon>Oikopleura</taxon>
    </lineage>
</organism>
<proteinExistence type="predicted"/>
<name>E4Y7W6_OIKDI</name>
<accession>E4Y7W6</accession>
<dbReference type="EMBL" id="FN654314">
    <property type="protein sequence ID" value="CBY31716.1"/>
    <property type="molecule type" value="Genomic_DNA"/>
</dbReference>
<protein>
    <submittedName>
        <fullName evidence="2">Uncharacterized protein</fullName>
    </submittedName>
</protein>
<keyword evidence="1" id="KW-0472">Membrane</keyword>
<keyword evidence="1" id="KW-0812">Transmembrane</keyword>
<gene>
    <name evidence="2" type="ORF">GSOID_T00025636001</name>
</gene>
<dbReference type="AlphaFoldDB" id="E4Y7W6"/>
<keyword evidence="1" id="KW-1133">Transmembrane helix</keyword>
<feature type="transmembrane region" description="Helical" evidence="1">
    <location>
        <begin position="31"/>
        <end position="48"/>
    </location>
</feature>
<evidence type="ECO:0000313" key="2">
    <source>
        <dbReference type="EMBL" id="CBY31716.1"/>
    </source>
</evidence>
<sequence>MKKDIRPEGDSQDKNKANLSYFYSSAGMNKLHKISFLFLFLFLITYLTEKIKDQKKKLETDFLEEIDVKFRFEKNSNPRQKNGRPEWRKNNTLLFANIDKSGFVTNIKPLQIFPNTFDCEMNPDWIDGGHGLQDPRIITQNNKLKILFNARNQNSQKFEECTGEIKRGIWSAELDLLSKVLSKRPRKIAEKGLGKCDVERNWTPIDDELADEGIFVYSLFPDLIVVNTTDPGLQIKKFSTLNSFEKIFKSVSEISGKTLESAKTQVSLHGSSPILRLKENTFLGILHCHFTPENEGSRIYLNFFYKITISSYFQNFEITSSGHAPLHLTYEIDDKFAILNRQKKQFRNNYPSKNRIAFVSDMTRVHDEFWITYGAGDAESRLFILPIKNLPKFID</sequence>
<reference evidence="2" key="1">
    <citation type="journal article" date="2010" name="Science">
        <title>Plasticity of animal genome architecture unmasked by rapid evolution of a pelagic tunicate.</title>
        <authorList>
            <person name="Denoeud F."/>
            <person name="Henriet S."/>
            <person name="Mungpakdee S."/>
            <person name="Aury J.M."/>
            <person name="Da Silva C."/>
            <person name="Brinkmann H."/>
            <person name="Mikhaleva J."/>
            <person name="Olsen L.C."/>
            <person name="Jubin C."/>
            <person name="Canestro C."/>
            <person name="Bouquet J.M."/>
            <person name="Danks G."/>
            <person name="Poulain J."/>
            <person name="Campsteijn C."/>
            <person name="Adamski M."/>
            <person name="Cross I."/>
            <person name="Yadetie F."/>
            <person name="Muffato M."/>
            <person name="Louis A."/>
            <person name="Butcher S."/>
            <person name="Tsagkogeorga G."/>
            <person name="Konrad A."/>
            <person name="Singh S."/>
            <person name="Jensen M.F."/>
            <person name="Cong E.H."/>
            <person name="Eikeseth-Otteraa H."/>
            <person name="Noel B."/>
            <person name="Anthouard V."/>
            <person name="Porcel B.M."/>
            <person name="Kachouri-Lafond R."/>
            <person name="Nishino A."/>
            <person name="Ugolini M."/>
            <person name="Chourrout P."/>
            <person name="Nishida H."/>
            <person name="Aasland R."/>
            <person name="Huzurbazar S."/>
            <person name="Westhof E."/>
            <person name="Delsuc F."/>
            <person name="Lehrach H."/>
            <person name="Reinhardt R."/>
            <person name="Weissenbach J."/>
            <person name="Roy S.W."/>
            <person name="Artiguenave F."/>
            <person name="Postlethwait J.H."/>
            <person name="Manak J.R."/>
            <person name="Thompson E.M."/>
            <person name="Jaillon O."/>
            <person name="Du Pasquier L."/>
            <person name="Boudinot P."/>
            <person name="Liberles D.A."/>
            <person name="Volff J.N."/>
            <person name="Philippe H."/>
            <person name="Lenhard B."/>
            <person name="Roest Crollius H."/>
            <person name="Wincker P."/>
            <person name="Chourrout D."/>
        </authorList>
    </citation>
    <scope>NUCLEOTIDE SEQUENCE [LARGE SCALE GENOMIC DNA]</scope>
</reference>
<evidence type="ECO:0000256" key="1">
    <source>
        <dbReference type="SAM" id="Phobius"/>
    </source>
</evidence>
<dbReference type="Proteomes" id="UP000011014">
    <property type="component" value="Unassembled WGS sequence"/>
</dbReference>